<proteinExistence type="predicted"/>
<organism evidence="1 2">
    <name type="scientific">Sphingomonas sanguinis</name>
    <dbReference type="NCBI Taxonomy" id="33051"/>
    <lineage>
        <taxon>Bacteria</taxon>
        <taxon>Pseudomonadati</taxon>
        <taxon>Pseudomonadota</taxon>
        <taxon>Alphaproteobacteria</taxon>
        <taxon>Sphingomonadales</taxon>
        <taxon>Sphingomonadaceae</taxon>
        <taxon>Sphingomonas</taxon>
    </lineage>
</organism>
<accession>A0ABU5LQ26</accession>
<sequence length="231" mass="24753">MADPLARLPSMVIGGAAIALALAATIDTFRQVQVDQMVEAAADQATALARGNKAEVRAVARALPSLQDPRAQVAGALILARAATVATNETERQTQLGDAGRLLASANARRPDWAEGQVSASFVSSLLAGEAAKRLAARQLADSYRAAPFLRDSGLWRVREGLSSWSQLPAWSQSRLVDEGVWLARLNDPLRADVFDMVRGSPAYPAFAQRWLELRQGDADLRGARADRTAP</sequence>
<evidence type="ECO:0000313" key="2">
    <source>
        <dbReference type="Proteomes" id="UP001292182"/>
    </source>
</evidence>
<reference evidence="2" key="1">
    <citation type="submission" date="2023-07" db="EMBL/GenBank/DDBJ databases">
        <title>Whole genome sequence analysis of rice epiphytic Sphingomonas sanguinis OsEp_Plm_15B2.</title>
        <authorList>
            <person name="Sahu K.P."/>
            <person name="Asharani P."/>
            <person name="Reddy B."/>
            <person name="Kumar A."/>
        </authorList>
    </citation>
    <scope>NUCLEOTIDE SEQUENCE [LARGE SCALE GENOMIC DNA]</scope>
    <source>
        <strain evidence="2">OsEp_Plm_15B2</strain>
    </source>
</reference>
<dbReference type="Proteomes" id="UP001292182">
    <property type="component" value="Unassembled WGS sequence"/>
</dbReference>
<name>A0ABU5LQ26_9SPHN</name>
<gene>
    <name evidence="1" type="ORF">N4G62_07300</name>
</gene>
<protein>
    <submittedName>
        <fullName evidence="1">Uncharacterized protein</fullName>
    </submittedName>
</protein>
<comment type="caution">
    <text evidence="1">The sequence shown here is derived from an EMBL/GenBank/DDBJ whole genome shotgun (WGS) entry which is preliminary data.</text>
</comment>
<dbReference type="RefSeq" id="WP_322539048.1">
    <property type="nucleotide sequence ID" value="NZ_JAOBTW010000007.1"/>
</dbReference>
<dbReference type="EMBL" id="JAOBTW010000007">
    <property type="protein sequence ID" value="MDZ7281830.1"/>
    <property type="molecule type" value="Genomic_DNA"/>
</dbReference>
<keyword evidence="2" id="KW-1185">Reference proteome</keyword>
<evidence type="ECO:0000313" key="1">
    <source>
        <dbReference type="EMBL" id="MDZ7281830.1"/>
    </source>
</evidence>